<evidence type="ECO:0000256" key="1">
    <source>
        <dbReference type="ARBA" id="ARBA00022741"/>
    </source>
</evidence>
<dbReference type="AlphaFoldDB" id="A0A9W8DUX4"/>
<keyword evidence="6" id="KW-1185">Reference proteome</keyword>
<dbReference type="InterPro" id="IPR050168">
    <property type="entry name" value="AAA_ATPase_domain"/>
</dbReference>
<dbReference type="FunFam" id="3.40.50.300:FF:001025">
    <property type="entry name" value="ATPase family, AAA domain-containing 2B"/>
    <property type="match status" value="1"/>
</dbReference>
<reference evidence="5" key="1">
    <citation type="submission" date="2022-07" db="EMBL/GenBank/DDBJ databases">
        <title>Phylogenomic reconstructions and comparative analyses of Kickxellomycotina fungi.</title>
        <authorList>
            <person name="Reynolds N.K."/>
            <person name="Stajich J.E."/>
            <person name="Barry K."/>
            <person name="Grigoriev I.V."/>
            <person name="Crous P."/>
            <person name="Smith M.E."/>
        </authorList>
    </citation>
    <scope>NUCLEOTIDE SEQUENCE</scope>
    <source>
        <strain evidence="5">NBRC 100468</strain>
    </source>
</reference>
<dbReference type="PANTHER" id="PTHR23077:SF117">
    <property type="entry name" value="AAA+ ATPASE DOMAIN-CONTAINING PROTEIN"/>
    <property type="match status" value="1"/>
</dbReference>
<proteinExistence type="predicted"/>
<dbReference type="InterPro" id="IPR027417">
    <property type="entry name" value="P-loop_NTPase"/>
</dbReference>
<accession>A0A9W8DUX4</accession>
<dbReference type="SUPFAM" id="SSF52540">
    <property type="entry name" value="P-loop containing nucleoside triphosphate hydrolases"/>
    <property type="match status" value="1"/>
</dbReference>
<dbReference type="Proteomes" id="UP001150538">
    <property type="component" value="Unassembled WGS sequence"/>
</dbReference>
<dbReference type="PANTHER" id="PTHR23077">
    <property type="entry name" value="AAA-FAMILY ATPASE"/>
    <property type="match status" value="1"/>
</dbReference>
<comment type="caution">
    <text evidence="5">The sequence shown here is derived from an EMBL/GenBank/DDBJ whole genome shotgun (WGS) entry which is preliminary data.</text>
</comment>
<dbReference type="SMART" id="SM00382">
    <property type="entry name" value="AAA"/>
    <property type="match status" value="1"/>
</dbReference>
<dbReference type="InterPro" id="IPR003593">
    <property type="entry name" value="AAA+_ATPase"/>
</dbReference>
<dbReference type="GO" id="GO:0016887">
    <property type="term" value="F:ATP hydrolysis activity"/>
    <property type="evidence" value="ECO:0007669"/>
    <property type="project" value="InterPro"/>
</dbReference>
<organism evidence="5 6">
    <name type="scientific">Mycoemilia scoparia</name>
    <dbReference type="NCBI Taxonomy" id="417184"/>
    <lineage>
        <taxon>Eukaryota</taxon>
        <taxon>Fungi</taxon>
        <taxon>Fungi incertae sedis</taxon>
        <taxon>Zoopagomycota</taxon>
        <taxon>Kickxellomycotina</taxon>
        <taxon>Kickxellomycetes</taxon>
        <taxon>Kickxellales</taxon>
        <taxon>Kickxellaceae</taxon>
        <taxon>Mycoemilia</taxon>
    </lineage>
</organism>
<evidence type="ECO:0000313" key="5">
    <source>
        <dbReference type="EMBL" id="KAJ1919731.1"/>
    </source>
</evidence>
<dbReference type="OrthoDB" id="10254455at2759"/>
<gene>
    <name evidence="5" type="ORF">H4219_001760</name>
</gene>
<keyword evidence="2" id="KW-0067">ATP-binding</keyword>
<name>A0A9W8DUX4_9FUNG</name>
<dbReference type="GO" id="GO:0005524">
    <property type="term" value="F:ATP binding"/>
    <property type="evidence" value="ECO:0007669"/>
    <property type="project" value="UniProtKB-KW"/>
</dbReference>
<evidence type="ECO:0000259" key="4">
    <source>
        <dbReference type="SMART" id="SM00382"/>
    </source>
</evidence>
<dbReference type="EMBL" id="JANBPU010000022">
    <property type="protein sequence ID" value="KAJ1919731.1"/>
    <property type="molecule type" value="Genomic_DNA"/>
</dbReference>
<dbReference type="Pfam" id="PF00004">
    <property type="entry name" value="AAA"/>
    <property type="match status" value="1"/>
</dbReference>
<dbReference type="InterPro" id="IPR003959">
    <property type="entry name" value="ATPase_AAA_core"/>
</dbReference>
<sequence>MSENRPVTIEDLKKRIDEIKHTKTLDKTVVSISNAPVKWEDIGGLNDVKRKLQESAVWFYKHTESFKRLGISPPTGILLYGPPGTGKTMLARAVATESSARFLSVSISDMVKAEVGESEKALERLFEQAQQLSPSIIFIDELDALFGTRGGSGSFGKKLISQITLHLDNLKSTGSKVVVLAATNTRKLIDHTILRSGDGKVK</sequence>
<feature type="domain" description="AAA+ ATPase" evidence="4">
    <location>
        <begin position="73"/>
        <end position="198"/>
    </location>
</feature>
<keyword evidence="3" id="KW-0175">Coiled coil</keyword>
<evidence type="ECO:0000313" key="6">
    <source>
        <dbReference type="Proteomes" id="UP001150538"/>
    </source>
</evidence>
<evidence type="ECO:0000256" key="2">
    <source>
        <dbReference type="ARBA" id="ARBA00022840"/>
    </source>
</evidence>
<dbReference type="Gene3D" id="3.40.50.300">
    <property type="entry name" value="P-loop containing nucleotide triphosphate hydrolases"/>
    <property type="match status" value="1"/>
</dbReference>
<protein>
    <recommendedName>
        <fullName evidence="4">AAA+ ATPase domain-containing protein</fullName>
    </recommendedName>
</protein>
<evidence type="ECO:0000256" key="3">
    <source>
        <dbReference type="ARBA" id="ARBA00023054"/>
    </source>
</evidence>
<keyword evidence="1" id="KW-0547">Nucleotide-binding</keyword>